<evidence type="ECO:0000256" key="1">
    <source>
        <dbReference type="SAM" id="SignalP"/>
    </source>
</evidence>
<dbReference type="GO" id="GO:0003924">
    <property type="term" value="F:GTPase activity"/>
    <property type="evidence" value="ECO:0007669"/>
    <property type="project" value="InterPro"/>
</dbReference>
<dbReference type="PROSITE" id="PS51419">
    <property type="entry name" value="RAB"/>
    <property type="match status" value="1"/>
</dbReference>
<keyword evidence="1" id="KW-0732">Signal</keyword>
<feature type="chain" id="PRO_5041956608" evidence="1">
    <location>
        <begin position="19"/>
        <end position="75"/>
    </location>
</feature>
<protein>
    <submittedName>
        <fullName evidence="2">Uncharacterized protein</fullName>
    </submittedName>
</protein>
<keyword evidence="3" id="KW-1185">Reference proteome</keyword>
<dbReference type="Pfam" id="PF00071">
    <property type="entry name" value="Ras"/>
    <property type="match status" value="1"/>
</dbReference>
<dbReference type="InterPro" id="IPR027417">
    <property type="entry name" value="P-loop_NTPase"/>
</dbReference>
<dbReference type="Gene3D" id="3.40.50.300">
    <property type="entry name" value="P-loop containing nucleotide triphosphate hydrolases"/>
    <property type="match status" value="1"/>
</dbReference>
<sequence>MERWRSLMLLHFILRARCFVIVFDISSRESFESETNYWLNFVESCDKEGIVKVPVENKIDLAPECRVVQTQVMRA</sequence>
<evidence type="ECO:0000313" key="2">
    <source>
        <dbReference type="EMBL" id="KAK3764101.1"/>
    </source>
</evidence>
<evidence type="ECO:0000313" key="3">
    <source>
        <dbReference type="Proteomes" id="UP001283361"/>
    </source>
</evidence>
<name>A0AAE1DB72_9GAST</name>
<dbReference type="EMBL" id="JAWDGP010004468">
    <property type="protein sequence ID" value="KAK3764101.1"/>
    <property type="molecule type" value="Genomic_DNA"/>
</dbReference>
<dbReference type="InterPro" id="IPR001806">
    <property type="entry name" value="Small_GTPase"/>
</dbReference>
<organism evidence="2 3">
    <name type="scientific">Elysia crispata</name>
    <name type="common">lettuce slug</name>
    <dbReference type="NCBI Taxonomy" id="231223"/>
    <lineage>
        <taxon>Eukaryota</taxon>
        <taxon>Metazoa</taxon>
        <taxon>Spiralia</taxon>
        <taxon>Lophotrochozoa</taxon>
        <taxon>Mollusca</taxon>
        <taxon>Gastropoda</taxon>
        <taxon>Heterobranchia</taxon>
        <taxon>Euthyneura</taxon>
        <taxon>Panpulmonata</taxon>
        <taxon>Sacoglossa</taxon>
        <taxon>Placobranchoidea</taxon>
        <taxon>Plakobranchidae</taxon>
        <taxon>Elysia</taxon>
    </lineage>
</organism>
<proteinExistence type="predicted"/>
<accession>A0AAE1DB72</accession>
<feature type="signal peptide" evidence="1">
    <location>
        <begin position="1"/>
        <end position="18"/>
    </location>
</feature>
<dbReference type="SUPFAM" id="SSF52540">
    <property type="entry name" value="P-loop containing nucleoside triphosphate hydrolases"/>
    <property type="match status" value="1"/>
</dbReference>
<gene>
    <name evidence="2" type="ORF">RRG08_039273</name>
</gene>
<dbReference type="GO" id="GO:0005525">
    <property type="term" value="F:GTP binding"/>
    <property type="evidence" value="ECO:0007669"/>
    <property type="project" value="InterPro"/>
</dbReference>
<reference evidence="2" key="1">
    <citation type="journal article" date="2023" name="G3 (Bethesda)">
        <title>A reference genome for the long-term kleptoplast-retaining sea slug Elysia crispata morphotype clarki.</title>
        <authorList>
            <person name="Eastman K.E."/>
            <person name="Pendleton A.L."/>
            <person name="Shaikh M.A."/>
            <person name="Suttiyut T."/>
            <person name="Ogas R."/>
            <person name="Tomko P."/>
            <person name="Gavelis G."/>
            <person name="Widhalm J.R."/>
            <person name="Wisecaver J.H."/>
        </authorList>
    </citation>
    <scope>NUCLEOTIDE SEQUENCE</scope>
    <source>
        <strain evidence="2">ECLA1</strain>
    </source>
</reference>
<dbReference type="Proteomes" id="UP001283361">
    <property type="component" value="Unassembled WGS sequence"/>
</dbReference>
<comment type="caution">
    <text evidence="2">The sequence shown here is derived from an EMBL/GenBank/DDBJ whole genome shotgun (WGS) entry which is preliminary data.</text>
</comment>
<dbReference type="AlphaFoldDB" id="A0AAE1DB72"/>